<dbReference type="Pfam" id="PF00501">
    <property type="entry name" value="AMP-binding"/>
    <property type="match status" value="1"/>
</dbReference>
<evidence type="ECO:0000259" key="3">
    <source>
        <dbReference type="Pfam" id="PF13193"/>
    </source>
</evidence>
<evidence type="ECO:0000313" key="5">
    <source>
        <dbReference type="Proteomes" id="UP000263094"/>
    </source>
</evidence>
<dbReference type="PROSITE" id="PS00455">
    <property type="entry name" value="AMP_BINDING"/>
    <property type="match status" value="1"/>
</dbReference>
<dbReference type="AlphaFoldDB" id="A0A372M081"/>
<dbReference type="GO" id="GO:0005829">
    <property type="term" value="C:cytosol"/>
    <property type="evidence" value="ECO:0007669"/>
    <property type="project" value="TreeGrafter"/>
</dbReference>
<dbReference type="InterPro" id="IPR000873">
    <property type="entry name" value="AMP-dep_synth/lig_dom"/>
</dbReference>
<evidence type="ECO:0000313" key="4">
    <source>
        <dbReference type="EMBL" id="RFU83697.1"/>
    </source>
</evidence>
<evidence type="ECO:0000259" key="2">
    <source>
        <dbReference type="Pfam" id="PF00501"/>
    </source>
</evidence>
<dbReference type="Gene3D" id="3.30.300.30">
    <property type="match status" value="1"/>
</dbReference>
<keyword evidence="5" id="KW-1185">Reference proteome</keyword>
<dbReference type="InterPro" id="IPR042099">
    <property type="entry name" value="ANL_N_sf"/>
</dbReference>
<protein>
    <submittedName>
        <fullName evidence="4">Chemotaxis protein CheR</fullName>
    </submittedName>
</protein>
<dbReference type="GO" id="GO:0044550">
    <property type="term" value="P:secondary metabolite biosynthetic process"/>
    <property type="evidence" value="ECO:0007669"/>
    <property type="project" value="TreeGrafter"/>
</dbReference>
<dbReference type="Proteomes" id="UP000263094">
    <property type="component" value="Unassembled WGS sequence"/>
</dbReference>
<dbReference type="GO" id="GO:0043041">
    <property type="term" value="P:amino acid activation for nonribosomal peptide biosynthetic process"/>
    <property type="evidence" value="ECO:0007669"/>
    <property type="project" value="TreeGrafter"/>
</dbReference>
<reference evidence="4 5" key="1">
    <citation type="submission" date="2018-08" db="EMBL/GenBank/DDBJ databases">
        <title>Isolation, diversity and antifungal activity of Actinobacteria from wheat.</title>
        <authorList>
            <person name="Han C."/>
        </authorList>
    </citation>
    <scope>NUCLEOTIDE SEQUENCE [LARGE SCALE GENOMIC DNA]</scope>
    <source>
        <strain evidence="4 5">NEAU-YY421</strain>
    </source>
</reference>
<dbReference type="PANTHER" id="PTHR45527">
    <property type="entry name" value="NONRIBOSOMAL PEPTIDE SYNTHETASE"/>
    <property type="match status" value="1"/>
</dbReference>
<dbReference type="InterPro" id="IPR025110">
    <property type="entry name" value="AMP-bd_C"/>
</dbReference>
<feature type="domain" description="AMP-binding enzyme C-terminal" evidence="3">
    <location>
        <begin position="485"/>
        <end position="555"/>
    </location>
</feature>
<dbReference type="Gene3D" id="3.40.50.12780">
    <property type="entry name" value="N-terminal domain of ligase-like"/>
    <property type="match status" value="1"/>
</dbReference>
<feature type="region of interest" description="Disordered" evidence="1">
    <location>
        <begin position="197"/>
        <end position="221"/>
    </location>
</feature>
<sequence>MPGSAGISGSRPRRRACSTARPSGTSVRASPRRRRRTRAVVPHPAATLSDLGIPSATAAGGGSAVPGLIHEAVAAHAARTPDAPAVSQGRLRLTYGELDRAAEVFAAELRRRGAGPGTLVPVAVERSPLLVAVLLGVLKCGAGYAALDPSWPEQRLRTVVAALDPPVAVGRALEPGRVWEPGPLRVHSAGEEVPHARVGHENSSHARVEQERVEQESNRHAPVDPSATAAVFFTSGTSGAPKGVLSPHRATTRLFAGPDRIAGLGPGRVMAQAAPVAWDAFTLEVWGALTSGAACAMSESGSLLPDDLRDLVSGAGVDTLWITSSLFNLFMDEDPDAFAGLTHVLTGGEVLSPAHVRAFLRRHPHTALINGYGPVESCVFATTHRITAADCDRPDGIPVGTPVPHTGVHLVDGEIWVSGEGLAAGYLSLPEATAERFTTLTVDGRPTRAYRTGDRGFLDADGVLHFRGRTDRQVKIAGHRVEPAETEAAARQVPGLRDCAVVPVNGRLELYYTTRPERPVTAATVRRALRTALPRHLVPHTVHALPALPVTANGKTDRDALTRRSRP</sequence>
<dbReference type="GO" id="GO:0031177">
    <property type="term" value="F:phosphopantetheine binding"/>
    <property type="evidence" value="ECO:0007669"/>
    <property type="project" value="TreeGrafter"/>
</dbReference>
<gene>
    <name evidence="4" type="ORF">DY218_26445</name>
</gene>
<dbReference type="EMBL" id="QUAK01000190">
    <property type="protein sequence ID" value="RFU83697.1"/>
    <property type="molecule type" value="Genomic_DNA"/>
</dbReference>
<accession>A0A372M081</accession>
<feature type="region of interest" description="Disordered" evidence="1">
    <location>
        <begin position="1"/>
        <end position="44"/>
    </location>
</feature>
<comment type="caution">
    <text evidence="4">The sequence shown here is derived from an EMBL/GenBank/DDBJ whole genome shotgun (WGS) entry which is preliminary data.</text>
</comment>
<dbReference type="PANTHER" id="PTHR45527:SF1">
    <property type="entry name" value="FATTY ACID SYNTHASE"/>
    <property type="match status" value="1"/>
</dbReference>
<organism evidence="4 5">
    <name type="scientific">Streptomyces triticagri</name>
    <dbReference type="NCBI Taxonomy" id="2293568"/>
    <lineage>
        <taxon>Bacteria</taxon>
        <taxon>Bacillati</taxon>
        <taxon>Actinomycetota</taxon>
        <taxon>Actinomycetes</taxon>
        <taxon>Kitasatosporales</taxon>
        <taxon>Streptomycetaceae</taxon>
        <taxon>Streptomyces</taxon>
    </lineage>
</organism>
<evidence type="ECO:0000256" key="1">
    <source>
        <dbReference type="SAM" id="MobiDB-lite"/>
    </source>
</evidence>
<dbReference type="InterPro" id="IPR045851">
    <property type="entry name" value="AMP-bd_C_sf"/>
</dbReference>
<name>A0A372M081_9ACTN</name>
<dbReference type="InterPro" id="IPR020845">
    <property type="entry name" value="AMP-binding_CS"/>
</dbReference>
<dbReference type="SUPFAM" id="SSF56801">
    <property type="entry name" value="Acetyl-CoA synthetase-like"/>
    <property type="match status" value="1"/>
</dbReference>
<proteinExistence type="predicted"/>
<dbReference type="Pfam" id="PF13193">
    <property type="entry name" value="AMP-binding_C"/>
    <property type="match status" value="1"/>
</dbReference>
<feature type="domain" description="AMP-dependent synthetase/ligase" evidence="2">
    <location>
        <begin position="75"/>
        <end position="427"/>
    </location>
</feature>